<evidence type="ECO:0000256" key="5">
    <source>
        <dbReference type="PIRSR" id="PIRSR002756-1"/>
    </source>
</evidence>
<comment type="similarity">
    <text evidence="1 4">Belongs to the PstS family.</text>
</comment>
<dbReference type="GO" id="GO:0043190">
    <property type="term" value="C:ATP-binding cassette (ABC) transporter complex"/>
    <property type="evidence" value="ECO:0007669"/>
    <property type="project" value="InterPro"/>
</dbReference>
<feature type="domain" description="PBP" evidence="7">
    <location>
        <begin position="84"/>
        <end position="371"/>
    </location>
</feature>
<dbReference type="GO" id="GO:0042301">
    <property type="term" value="F:phosphate ion binding"/>
    <property type="evidence" value="ECO:0007669"/>
    <property type="project" value="InterPro"/>
</dbReference>
<dbReference type="InterPro" id="IPR050962">
    <property type="entry name" value="Phosphate-bind_PstS"/>
</dbReference>
<feature type="binding site" evidence="5">
    <location>
        <position position="140"/>
    </location>
    <ligand>
        <name>phosphate</name>
        <dbReference type="ChEBI" id="CHEBI:43474"/>
    </ligand>
</feature>
<name>A0AA45L393_9PSEU</name>
<dbReference type="CDD" id="cd13565">
    <property type="entry name" value="PBP2_PstS"/>
    <property type="match status" value="1"/>
</dbReference>
<feature type="region of interest" description="Disordered" evidence="6">
    <location>
        <begin position="1"/>
        <end position="34"/>
    </location>
</feature>
<evidence type="ECO:0000256" key="1">
    <source>
        <dbReference type="ARBA" id="ARBA00008725"/>
    </source>
</evidence>
<organism evidence="8 9">
    <name type="scientific">Actinosynnema pretiosum subsp. pretiosum</name>
    <dbReference type="NCBI Taxonomy" id="103721"/>
    <lineage>
        <taxon>Bacteria</taxon>
        <taxon>Bacillati</taxon>
        <taxon>Actinomycetota</taxon>
        <taxon>Actinomycetes</taxon>
        <taxon>Pseudonocardiales</taxon>
        <taxon>Pseudonocardiaceae</taxon>
        <taxon>Actinosynnema</taxon>
    </lineage>
</organism>
<evidence type="ECO:0000313" key="9">
    <source>
        <dbReference type="Proteomes" id="UP000677152"/>
    </source>
</evidence>
<dbReference type="GO" id="GO:0035435">
    <property type="term" value="P:phosphate ion transmembrane transport"/>
    <property type="evidence" value="ECO:0007669"/>
    <property type="project" value="InterPro"/>
</dbReference>
<dbReference type="EMBL" id="CP073249">
    <property type="protein sequence ID" value="QUF02143.1"/>
    <property type="molecule type" value="Genomic_DNA"/>
</dbReference>
<proteinExistence type="inferred from homology"/>
<feature type="compositionally biased region" description="Low complexity" evidence="6">
    <location>
        <begin position="1"/>
        <end position="17"/>
    </location>
</feature>
<evidence type="ECO:0000313" key="8">
    <source>
        <dbReference type="EMBL" id="QUF02143.1"/>
    </source>
</evidence>
<feature type="binding site" evidence="5">
    <location>
        <begin position="92"/>
        <end position="94"/>
    </location>
    <ligand>
        <name>phosphate</name>
        <dbReference type="ChEBI" id="CHEBI:43474"/>
    </ligand>
</feature>
<accession>A0AA45L393</accession>
<evidence type="ECO:0000256" key="4">
    <source>
        <dbReference type="PIRNR" id="PIRNR002756"/>
    </source>
</evidence>
<dbReference type="PIRSF" id="PIRSF002756">
    <property type="entry name" value="PstS"/>
    <property type="match status" value="1"/>
</dbReference>
<dbReference type="Proteomes" id="UP000677152">
    <property type="component" value="Chromosome"/>
</dbReference>
<feature type="region of interest" description="Disordered" evidence="6">
    <location>
        <begin position="62"/>
        <end position="85"/>
    </location>
</feature>
<dbReference type="InterPro" id="IPR024370">
    <property type="entry name" value="PBP_domain"/>
</dbReference>
<dbReference type="NCBIfam" id="TIGR00975">
    <property type="entry name" value="3a0107s03"/>
    <property type="match status" value="1"/>
</dbReference>
<feature type="compositionally biased region" description="Polar residues" evidence="6">
    <location>
        <begin position="18"/>
        <end position="32"/>
    </location>
</feature>
<keyword evidence="3 4" id="KW-0592">Phosphate transport</keyword>
<protein>
    <recommendedName>
        <fullName evidence="4">Phosphate-binding protein</fullName>
    </recommendedName>
</protein>
<dbReference type="Pfam" id="PF12849">
    <property type="entry name" value="PBP_like_2"/>
    <property type="match status" value="1"/>
</dbReference>
<sequence length="405" mass="41386">MFPWGSVHSRSLPSVSSGETPLNQSPRTWRTQVKTKRHGAVVGLIAAGALLLTACGSDNNTAATGSSSTGGASTPSVPVECGGKTKLNAEGSSAQKNAIDTFVQAYQQQCAGADLAYNGSGSGAGIKNFNAGQVDFGGSDSAMKDAEIAAATERCQGNPAWHLPMVFGPVALGYKLNGVTDLALNAEVTAKIFNGSVKKWNDPAISALNSGAKLPDTEIKVVYRNDESGTTDNFQKYLTTAAPAAWTQGDGKQFKGGVGEGKEKSAGVAQAVASVDGAITYVELSYAQDNKLSIAKIDSGAGAVELTGESVGKAIDSAKIKGEGNDLVLDLNSIYGTKAAGAYPLLLATYEIVCSKGYDADTAKAVKAFLTVAATTGQAGLADAGYAPLPDAFQEKLLTAIKAIA</sequence>
<dbReference type="SUPFAM" id="SSF53850">
    <property type="entry name" value="Periplasmic binding protein-like II"/>
    <property type="match status" value="1"/>
</dbReference>
<evidence type="ECO:0000256" key="6">
    <source>
        <dbReference type="SAM" id="MobiDB-lite"/>
    </source>
</evidence>
<feature type="binding site" evidence="5">
    <location>
        <begin position="228"/>
        <end position="230"/>
    </location>
    <ligand>
        <name>phosphate</name>
        <dbReference type="ChEBI" id="CHEBI:43474"/>
    </ligand>
</feature>
<gene>
    <name evidence="8" type="primary">pstS</name>
    <name evidence="8" type="ORF">KCV87_21860</name>
</gene>
<dbReference type="Gene3D" id="3.40.190.10">
    <property type="entry name" value="Periplasmic binding protein-like II"/>
    <property type="match status" value="2"/>
</dbReference>
<feature type="compositionally biased region" description="Low complexity" evidence="6">
    <location>
        <begin position="62"/>
        <end position="74"/>
    </location>
</feature>
<dbReference type="PANTHER" id="PTHR42996">
    <property type="entry name" value="PHOSPHATE-BINDING PROTEIN PSTS"/>
    <property type="match status" value="1"/>
</dbReference>
<evidence type="ECO:0000259" key="7">
    <source>
        <dbReference type="Pfam" id="PF12849"/>
    </source>
</evidence>
<keyword evidence="2 4" id="KW-0813">Transport</keyword>
<reference evidence="8" key="1">
    <citation type="submission" date="2021-04" db="EMBL/GenBank/DDBJ databases">
        <title>Genomic sequence of Actinosynnema pretiosum subsp. pretiosum ATCC 31280 (C-14919).</title>
        <authorList>
            <person name="Bai L."/>
            <person name="Wang X."/>
            <person name="Xiao Y."/>
        </authorList>
    </citation>
    <scope>NUCLEOTIDE SEQUENCE</scope>
    <source>
        <strain evidence="8">ATCC 31280</strain>
    </source>
</reference>
<dbReference type="InterPro" id="IPR005673">
    <property type="entry name" value="ABC_phos-bd_PstS"/>
</dbReference>
<feature type="binding site" evidence="5">
    <location>
        <position position="122"/>
    </location>
    <ligand>
        <name>phosphate</name>
        <dbReference type="ChEBI" id="CHEBI:43474"/>
    </ligand>
</feature>
<evidence type="ECO:0000256" key="2">
    <source>
        <dbReference type="ARBA" id="ARBA00022448"/>
    </source>
</evidence>
<dbReference type="AlphaFoldDB" id="A0AA45L393"/>
<evidence type="ECO:0000256" key="3">
    <source>
        <dbReference type="ARBA" id="ARBA00022592"/>
    </source>
</evidence>
<dbReference type="PANTHER" id="PTHR42996:SF1">
    <property type="entry name" value="PHOSPHATE-BINDING PROTEIN PSTS"/>
    <property type="match status" value="1"/>
</dbReference>